<evidence type="ECO:0000313" key="2">
    <source>
        <dbReference type="EMBL" id="RAS62636.1"/>
    </source>
</evidence>
<feature type="coiled-coil region" evidence="1">
    <location>
        <begin position="52"/>
        <end position="79"/>
    </location>
</feature>
<protein>
    <submittedName>
        <fullName evidence="2">Uncharacterized protein</fullName>
    </submittedName>
</protein>
<reference evidence="2 3" key="1">
    <citation type="submission" date="2018-06" db="EMBL/GenBank/DDBJ databases">
        <title>Freshwater and sediment microbial communities from various areas in North America, analyzing microbe dynamics in response to fracking.</title>
        <authorList>
            <person name="Lamendella R."/>
        </authorList>
    </citation>
    <scope>NUCLEOTIDE SEQUENCE [LARGE SCALE GENOMIC DNA]</scope>
    <source>
        <strain evidence="2 3">99A</strain>
    </source>
</reference>
<organism evidence="2 3">
    <name type="scientific">Vibrio diazotrophicus</name>
    <dbReference type="NCBI Taxonomy" id="685"/>
    <lineage>
        <taxon>Bacteria</taxon>
        <taxon>Pseudomonadati</taxon>
        <taxon>Pseudomonadota</taxon>
        <taxon>Gammaproteobacteria</taxon>
        <taxon>Vibrionales</taxon>
        <taxon>Vibrionaceae</taxon>
        <taxon>Vibrio</taxon>
    </lineage>
</organism>
<name>A0A329EA06_VIBDI</name>
<accession>A0A329EA06</accession>
<dbReference type="Proteomes" id="UP000248729">
    <property type="component" value="Unassembled WGS sequence"/>
</dbReference>
<comment type="caution">
    <text evidence="2">The sequence shown here is derived from an EMBL/GenBank/DDBJ whole genome shotgun (WGS) entry which is preliminary data.</text>
</comment>
<keyword evidence="1" id="KW-0175">Coiled coil</keyword>
<evidence type="ECO:0000313" key="3">
    <source>
        <dbReference type="Proteomes" id="UP000248729"/>
    </source>
</evidence>
<sequence>MKYIVEIPWHGVEKGAIVELKKLHPSLKANVRPYIEVESDGDDVDKAKGEAALIIEQSNEEAKLIIEKANEEAMKIVSEAEGKAKGIIAEAEKKAGELKPATPTAPAEKPAAKK</sequence>
<dbReference type="EMBL" id="QLTR01000014">
    <property type="protein sequence ID" value="RAS62636.1"/>
    <property type="molecule type" value="Genomic_DNA"/>
</dbReference>
<evidence type="ECO:0000256" key="1">
    <source>
        <dbReference type="SAM" id="Coils"/>
    </source>
</evidence>
<dbReference type="AlphaFoldDB" id="A0A329EA06"/>
<gene>
    <name evidence="2" type="ORF">DET48_11430</name>
</gene>
<dbReference type="RefSeq" id="WP_181460998.1">
    <property type="nucleotide sequence ID" value="NZ_QLTR01000014.1"/>
</dbReference>
<proteinExistence type="predicted"/>